<dbReference type="Proteomes" id="UP000274429">
    <property type="component" value="Unassembled WGS sequence"/>
</dbReference>
<dbReference type="AlphaFoldDB" id="A0A0R3XBV4"/>
<keyword evidence="2" id="KW-1185">Reference proteome</keyword>
<accession>A0A0R3XBV4</accession>
<dbReference type="EMBL" id="UYWX01022739">
    <property type="protein sequence ID" value="VDM35994.1"/>
    <property type="molecule type" value="Genomic_DNA"/>
</dbReference>
<proteinExistence type="predicted"/>
<protein>
    <submittedName>
        <fullName evidence="3">Secreted protein</fullName>
    </submittedName>
</protein>
<evidence type="ECO:0000313" key="1">
    <source>
        <dbReference type="EMBL" id="VDM35994.1"/>
    </source>
</evidence>
<organism evidence="3">
    <name type="scientific">Hydatigena taeniaeformis</name>
    <name type="common">Feline tapeworm</name>
    <name type="synonym">Taenia taeniaeformis</name>
    <dbReference type="NCBI Taxonomy" id="6205"/>
    <lineage>
        <taxon>Eukaryota</taxon>
        <taxon>Metazoa</taxon>
        <taxon>Spiralia</taxon>
        <taxon>Lophotrochozoa</taxon>
        <taxon>Platyhelminthes</taxon>
        <taxon>Cestoda</taxon>
        <taxon>Eucestoda</taxon>
        <taxon>Cyclophyllidea</taxon>
        <taxon>Taeniidae</taxon>
        <taxon>Hydatigera</taxon>
    </lineage>
</organism>
<sequence>MDGVVPPLGELQFLTIRVVAVCAKWGSQAHTVMTSGACRETQWGCRGGLYFALPTSINGGVSPGCHALDTLIDN</sequence>
<reference evidence="1 2" key="2">
    <citation type="submission" date="2018-11" db="EMBL/GenBank/DDBJ databases">
        <authorList>
            <consortium name="Pathogen Informatics"/>
        </authorList>
    </citation>
    <scope>NUCLEOTIDE SEQUENCE [LARGE SCALE GENOMIC DNA]</scope>
</reference>
<gene>
    <name evidence="1" type="ORF">TTAC_LOCUS11014</name>
</gene>
<dbReference type="WBParaSite" id="TTAC_0001103101-mRNA-1">
    <property type="protein sequence ID" value="TTAC_0001103101-mRNA-1"/>
    <property type="gene ID" value="TTAC_0001103101"/>
</dbReference>
<evidence type="ECO:0000313" key="2">
    <source>
        <dbReference type="Proteomes" id="UP000274429"/>
    </source>
</evidence>
<evidence type="ECO:0000313" key="3">
    <source>
        <dbReference type="WBParaSite" id="TTAC_0001103101-mRNA-1"/>
    </source>
</evidence>
<reference evidence="3" key="1">
    <citation type="submission" date="2017-02" db="UniProtKB">
        <authorList>
            <consortium name="WormBaseParasite"/>
        </authorList>
    </citation>
    <scope>IDENTIFICATION</scope>
</reference>
<name>A0A0R3XBV4_HYDTA</name>